<dbReference type="PANTHER" id="PTHR37984">
    <property type="entry name" value="PROTEIN CBG26694"/>
    <property type="match status" value="1"/>
</dbReference>
<dbReference type="STRING" id="400682.A0A1X7VG63"/>
<dbReference type="Proteomes" id="UP000007879">
    <property type="component" value="Unassembled WGS sequence"/>
</dbReference>
<dbReference type="InterPro" id="IPR001584">
    <property type="entry name" value="Integrase_cat-core"/>
</dbReference>
<feature type="compositionally biased region" description="Basic and acidic residues" evidence="1">
    <location>
        <begin position="379"/>
        <end position="391"/>
    </location>
</feature>
<sequence>MESFLHAIVSSLPANSSKLEEYKQGQEKDRICAQIIRFCQSEWPNKCNISKELQPYWTVRAELSYIDNLLLYRNRIVIPKGLQDITLHKIHQGHQGISKCYERVVTAVWWPGVIKDMEAFIKSCPQCSQRTPLTCEPLLPTTLPNHPWERVAADLCQLKGSVYLVVADYYSRFIEVKQMASTTATKVIEALKSIFSRHGIPEVLISDNGPQFASSEMQEFAAQYRFTHITSSPLYPQSNGLAERSVRTVKGLLQDAEDPYLALLAYRATPLPWCHFSPAELLMGRRIRTEVPQTQEQFKPKWPYLEKFERAEERHKLKQKQNFDKRRRARSLPALEMDTLVWVNFQNHQVPGTVADSADTPRSYHVNIPTGQVRRNRRDLRPRQDCGRDAIESEPEDPPSGIRTRSRTGTSLRPPDRLTYYQ</sequence>
<dbReference type="GO" id="GO:0015074">
    <property type="term" value="P:DNA integration"/>
    <property type="evidence" value="ECO:0007669"/>
    <property type="project" value="InterPro"/>
</dbReference>
<dbReference type="eggNOG" id="KOG0017">
    <property type="taxonomic scope" value="Eukaryota"/>
</dbReference>
<evidence type="ECO:0000256" key="1">
    <source>
        <dbReference type="SAM" id="MobiDB-lite"/>
    </source>
</evidence>
<dbReference type="InterPro" id="IPR012337">
    <property type="entry name" value="RNaseH-like_sf"/>
</dbReference>
<dbReference type="Gene3D" id="3.30.420.10">
    <property type="entry name" value="Ribonuclease H-like superfamily/Ribonuclease H"/>
    <property type="match status" value="1"/>
</dbReference>
<keyword evidence="4" id="KW-1185">Reference proteome</keyword>
<protein>
    <recommendedName>
        <fullName evidence="2">Integrase catalytic domain-containing protein</fullName>
    </recommendedName>
</protein>
<dbReference type="InterPro" id="IPR050951">
    <property type="entry name" value="Retrovirus_Pol_polyprotein"/>
</dbReference>
<name>A0A1X7VG63_AMPQE</name>
<evidence type="ECO:0000313" key="3">
    <source>
        <dbReference type="EnsemblMetazoa" id="Aqu2.1.39046_001"/>
    </source>
</evidence>
<dbReference type="InParanoid" id="A0A1X7VG63"/>
<dbReference type="EnsemblMetazoa" id="Aqu2.1.39046_001">
    <property type="protein sequence ID" value="Aqu2.1.39046_001"/>
    <property type="gene ID" value="Aqu2.1.39046"/>
</dbReference>
<dbReference type="Pfam" id="PF17921">
    <property type="entry name" value="Integrase_H2C2"/>
    <property type="match status" value="1"/>
</dbReference>
<dbReference type="KEGG" id="aqu:105316820"/>
<dbReference type="Pfam" id="PF00665">
    <property type="entry name" value="rve"/>
    <property type="match status" value="1"/>
</dbReference>
<dbReference type="PROSITE" id="PS50994">
    <property type="entry name" value="INTEGRASE"/>
    <property type="match status" value="1"/>
</dbReference>
<dbReference type="OMA" id="CFNESAI"/>
<dbReference type="Gene3D" id="1.10.340.70">
    <property type="match status" value="1"/>
</dbReference>
<dbReference type="EnsemblMetazoa" id="XM_011412032.1">
    <property type="protein sequence ID" value="XP_011410334.1"/>
    <property type="gene ID" value="LOC105316820"/>
</dbReference>
<dbReference type="SUPFAM" id="SSF53098">
    <property type="entry name" value="Ribonuclease H-like"/>
    <property type="match status" value="1"/>
</dbReference>
<evidence type="ECO:0000313" key="4">
    <source>
        <dbReference type="Proteomes" id="UP000007879"/>
    </source>
</evidence>
<gene>
    <name evidence="3" type="primary">105316820</name>
</gene>
<organism evidence="3">
    <name type="scientific">Amphimedon queenslandica</name>
    <name type="common">Sponge</name>
    <dbReference type="NCBI Taxonomy" id="400682"/>
    <lineage>
        <taxon>Eukaryota</taxon>
        <taxon>Metazoa</taxon>
        <taxon>Porifera</taxon>
        <taxon>Demospongiae</taxon>
        <taxon>Heteroscleromorpha</taxon>
        <taxon>Haplosclerida</taxon>
        <taxon>Niphatidae</taxon>
        <taxon>Amphimedon</taxon>
    </lineage>
</organism>
<dbReference type="OrthoDB" id="775972at2759"/>
<reference evidence="3" key="2">
    <citation type="submission" date="2017-05" db="UniProtKB">
        <authorList>
            <consortium name="EnsemblMetazoa"/>
        </authorList>
    </citation>
    <scope>IDENTIFICATION</scope>
</reference>
<dbReference type="FunFam" id="1.10.340.70:FF:000003">
    <property type="entry name" value="Protein CBG25708"/>
    <property type="match status" value="1"/>
</dbReference>
<dbReference type="InterPro" id="IPR036397">
    <property type="entry name" value="RNaseH_sf"/>
</dbReference>
<proteinExistence type="predicted"/>
<feature type="region of interest" description="Disordered" evidence="1">
    <location>
        <begin position="352"/>
        <end position="422"/>
    </location>
</feature>
<dbReference type="InterPro" id="IPR041588">
    <property type="entry name" value="Integrase_H2C2"/>
</dbReference>
<dbReference type="AlphaFoldDB" id="A0A1X7VG63"/>
<evidence type="ECO:0000259" key="2">
    <source>
        <dbReference type="PROSITE" id="PS50994"/>
    </source>
</evidence>
<dbReference type="PANTHER" id="PTHR37984:SF9">
    <property type="entry name" value="INTEGRASE CATALYTIC DOMAIN-CONTAINING PROTEIN"/>
    <property type="match status" value="1"/>
</dbReference>
<dbReference type="GO" id="GO:0003676">
    <property type="term" value="F:nucleic acid binding"/>
    <property type="evidence" value="ECO:0007669"/>
    <property type="project" value="InterPro"/>
</dbReference>
<feature type="domain" description="Integrase catalytic" evidence="2">
    <location>
        <begin position="143"/>
        <end position="254"/>
    </location>
</feature>
<reference evidence="4" key="1">
    <citation type="journal article" date="2010" name="Nature">
        <title>The Amphimedon queenslandica genome and the evolution of animal complexity.</title>
        <authorList>
            <person name="Srivastava M."/>
            <person name="Simakov O."/>
            <person name="Chapman J."/>
            <person name="Fahey B."/>
            <person name="Gauthier M.E."/>
            <person name="Mitros T."/>
            <person name="Richards G.S."/>
            <person name="Conaco C."/>
            <person name="Dacre M."/>
            <person name="Hellsten U."/>
            <person name="Larroux C."/>
            <person name="Putnam N.H."/>
            <person name="Stanke M."/>
            <person name="Adamska M."/>
            <person name="Darling A."/>
            <person name="Degnan S.M."/>
            <person name="Oakley T.H."/>
            <person name="Plachetzki D.C."/>
            <person name="Zhai Y."/>
            <person name="Adamski M."/>
            <person name="Calcino A."/>
            <person name="Cummins S.F."/>
            <person name="Goodstein D.M."/>
            <person name="Harris C."/>
            <person name="Jackson D.J."/>
            <person name="Leys S.P."/>
            <person name="Shu S."/>
            <person name="Woodcroft B.J."/>
            <person name="Vervoort M."/>
            <person name="Kosik K.S."/>
            <person name="Manning G."/>
            <person name="Degnan B.M."/>
            <person name="Rokhsar D.S."/>
        </authorList>
    </citation>
    <scope>NUCLEOTIDE SEQUENCE [LARGE SCALE GENOMIC DNA]</scope>
</reference>
<dbReference type="FunFam" id="3.30.420.10:FF:000063">
    <property type="entry name" value="Retrovirus-related Pol polyprotein from transposon 297-like Protein"/>
    <property type="match status" value="1"/>
</dbReference>
<accession>A0A1X7VG63</accession>